<dbReference type="SUPFAM" id="SSF48403">
    <property type="entry name" value="Ankyrin repeat"/>
    <property type="match status" value="1"/>
</dbReference>
<dbReference type="PROSITE" id="PS50088">
    <property type="entry name" value="ANK_REPEAT"/>
    <property type="match status" value="4"/>
</dbReference>
<feature type="region of interest" description="Disordered" evidence="4">
    <location>
        <begin position="671"/>
        <end position="697"/>
    </location>
</feature>
<dbReference type="InterPro" id="IPR002110">
    <property type="entry name" value="Ankyrin_rpt"/>
</dbReference>
<keyword evidence="2 3" id="KW-0040">ANK repeat</keyword>
<protein>
    <submittedName>
        <fullName evidence="6">E3 ubiquitin-protein ligase</fullName>
        <ecNumber evidence="6">2.3.2.26</ecNumber>
    </submittedName>
</protein>
<dbReference type="SMART" id="SM00248">
    <property type="entry name" value="ANK"/>
    <property type="match status" value="7"/>
</dbReference>
<keyword evidence="7" id="KW-1185">Reference proteome</keyword>
<keyword evidence="6" id="KW-0012">Acyltransferase</keyword>
<dbReference type="Pfam" id="PF03281">
    <property type="entry name" value="Mab-21"/>
    <property type="match status" value="1"/>
</dbReference>
<dbReference type="InterPro" id="IPR046903">
    <property type="entry name" value="Mab-21-like_nuc_Trfase"/>
</dbReference>
<keyword evidence="6" id="KW-0808">Transferase</keyword>
<dbReference type="InterPro" id="IPR036770">
    <property type="entry name" value="Ankyrin_rpt-contain_sf"/>
</dbReference>
<dbReference type="PROSITE" id="PS50297">
    <property type="entry name" value="ANK_REP_REGION"/>
    <property type="match status" value="3"/>
</dbReference>
<reference evidence="6" key="1">
    <citation type="submission" date="2023-01" db="EMBL/GenBank/DDBJ databases">
        <title>Genome assembly of the deep-sea coral Lophelia pertusa.</title>
        <authorList>
            <person name="Herrera S."/>
            <person name="Cordes E."/>
        </authorList>
    </citation>
    <scope>NUCLEOTIDE SEQUENCE</scope>
    <source>
        <strain evidence="6">USNM1676648</strain>
        <tissue evidence="6">Polyp</tissue>
    </source>
</reference>
<evidence type="ECO:0000313" key="7">
    <source>
        <dbReference type="Proteomes" id="UP001163046"/>
    </source>
</evidence>
<feature type="repeat" description="ANK" evidence="3">
    <location>
        <begin position="143"/>
        <end position="176"/>
    </location>
</feature>
<dbReference type="SMART" id="SM01265">
    <property type="entry name" value="Mab-21"/>
    <property type="match status" value="1"/>
</dbReference>
<accession>A0A9X0A2A7</accession>
<evidence type="ECO:0000256" key="3">
    <source>
        <dbReference type="PROSITE-ProRule" id="PRU00023"/>
    </source>
</evidence>
<feature type="repeat" description="ANK" evidence="3">
    <location>
        <begin position="257"/>
        <end position="289"/>
    </location>
</feature>
<dbReference type="AlphaFoldDB" id="A0A9X0A2A7"/>
<keyword evidence="1" id="KW-0677">Repeat</keyword>
<evidence type="ECO:0000313" key="6">
    <source>
        <dbReference type="EMBL" id="KAJ7391519.1"/>
    </source>
</evidence>
<dbReference type="PANTHER" id="PTHR24189">
    <property type="entry name" value="MYOTROPHIN"/>
    <property type="match status" value="1"/>
</dbReference>
<feature type="repeat" description="ANK" evidence="3">
    <location>
        <begin position="36"/>
        <end position="70"/>
    </location>
</feature>
<feature type="domain" description="Mab-21-like nucleotidyltransferase" evidence="5">
    <location>
        <begin position="454"/>
        <end position="638"/>
    </location>
</feature>
<evidence type="ECO:0000256" key="4">
    <source>
        <dbReference type="SAM" id="MobiDB-lite"/>
    </source>
</evidence>
<dbReference type="EC" id="2.3.2.26" evidence="6"/>
<dbReference type="OrthoDB" id="6022754at2759"/>
<evidence type="ECO:0000256" key="2">
    <source>
        <dbReference type="ARBA" id="ARBA00023043"/>
    </source>
</evidence>
<dbReference type="Proteomes" id="UP001163046">
    <property type="component" value="Unassembled WGS sequence"/>
</dbReference>
<dbReference type="InterPro" id="IPR024810">
    <property type="entry name" value="MAB21L/cGLR"/>
</dbReference>
<evidence type="ECO:0000256" key="1">
    <source>
        <dbReference type="ARBA" id="ARBA00022737"/>
    </source>
</evidence>
<name>A0A9X0A2A7_9CNID</name>
<proteinExistence type="predicted"/>
<dbReference type="GO" id="GO:0061630">
    <property type="term" value="F:ubiquitin protein ligase activity"/>
    <property type="evidence" value="ECO:0007669"/>
    <property type="project" value="UniProtKB-EC"/>
</dbReference>
<comment type="caution">
    <text evidence="6">The sequence shown here is derived from an EMBL/GenBank/DDBJ whole genome shotgun (WGS) entry which is preliminary data.</text>
</comment>
<dbReference type="InterPro" id="IPR050745">
    <property type="entry name" value="Multifunctional_regulatory"/>
</dbReference>
<dbReference type="Gene3D" id="1.25.40.20">
    <property type="entry name" value="Ankyrin repeat-containing domain"/>
    <property type="match status" value="3"/>
</dbReference>
<gene>
    <name evidence="6" type="primary">HACE1_3</name>
    <name evidence="6" type="ORF">OS493_018570</name>
</gene>
<organism evidence="6 7">
    <name type="scientific">Desmophyllum pertusum</name>
    <dbReference type="NCBI Taxonomy" id="174260"/>
    <lineage>
        <taxon>Eukaryota</taxon>
        <taxon>Metazoa</taxon>
        <taxon>Cnidaria</taxon>
        <taxon>Anthozoa</taxon>
        <taxon>Hexacorallia</taxon>
        <taxon>Scleractinia</taxon>
        <taxon>Caryophylliina</taxon>
        <taxon>Caryophylliidae</taxon>
        <taxon>Desmophyllum</taxon>
    </lineage>
</organism>
<dbReference type="Pfam" id="PF12796">
    <property type="entry name" value="Ank_2"/>
    <property type="match status" value="1"/>
</dbReference>
<dbReference type="Gene3D" id="3.30.460.90">
    <property type="match status" value="1"/>
</dbReference>
<dbReference type="Pfam" id="PF00023">
    <property type="entry name" value="Ank"/>
    <property type="match status" value="1"/>
</dbReference>
<sequence>MADEFSFHDEVTLNSGLETVENCLKGGEDPNRRDDYGSAPLHCVSYFDEEAHKMVQLLLNYGADMLSRDGLGRLPFQHALDHANRKSCQTFIDWGFSLEKAHRMLNGTYELLSNVELFQFDASEVLQVLVDLGVDLSATLSSRGENLLHKAIESGASIETIQFLIRAGISINSRNSLGMTPLHMLRFLDCSPTDRYDEEKSRHSKLVKLFVNEGYDINSQDIFGRALLHYVTSELRHNSILQFIISHGADMNIKDRNGVAPLHLACSLKNTANVKELFENGCLFDIADNNGATVFHYTVFYNNSTTLNYLLTQCTDSCLASKPDNTGRTPLQWAGYFGYAQLTDIFENFFRSLNKGFKRERLPDVFPLRDEFDSFKMQEEIENIQSEDFSLNIAPNRTLQKLLNSPVIGKLPEIAETQDVKTAVSKVIERVAVKVSKTCPLFTFRPEISGSVSEGTKCGSPDEFDFLCTMVKLCECFQEPTVASSPSMFCRLQIKPDLCLPDHKIMQYVDKDNSLRSAKLINDFSDQLNKAFLEKEIWEDILVLAPVSVCLMGANATKITLVWHGQVYKDMLINVDIVPALHFPNFWPPNVSETALLNSQMKEKGVHVVMALHGERFFKSGEKHFRLSFSLAETKIFQALPEQVRLGYILAKAVRSTYTCLQIAPTIETVQEQPSGSDNDHHSGCENEEPTDLSKWPEDNSITAEKEKLPSFFVPSINLLEKNYDSEQHEKVFYGGLEFHPMDEDLMQDLDDALEDTTTDLGCFRKPFIKMLKGILQSHL</sequence>
<dbReference type="EMBL" id="MU825406">
    <property type="protein sequence ID" value="KAJ7391519.1"/>
    <property type="molecule type" value="Genomic_DNA"/>
</dbReference>
<evidence type="ECO:0000259" key="5">
    <source>
        <dbReference type="Pfam" id="PF03281"/>
    </source>
</evidence>
<feature type="repeat" description="ANK" evidence="3">
    <location>
        <begin position="223"/>
        <end position="256"/>
    </location>
</feature>
<dbReference type="PANTHER" id="PTHR24189:SF50">
    <property type="entry name" value="ANKYRIN REPEAT AND SOCS BOX PROTEIN 2"/>
    <property type="match status" value="1"/>
</dbReference>